<evidence type="ECO:0000259" key="3">
    <source>
        <dbReference type="Pfam" id="PF14951"/>
    </source>
</evidence>
<sequence length="828" mass="89980">MSRRGRSGSAKRKRNWDIEYASFPGDTPLQCRKAGLRTVGAAASLSEAWLRCGEGFQETAGTPSLTAEKKTNTEEHLELSSRHKKEPTTSEGTSGITAITWSSSESDLSDEDKNFKPRRDSRHGCRIDRFDNRNILCPQDGTSEDDLQLIDWEIDSDKEDPCECDEFEDCESAVEISDGASCASSSSLTPAEMLPELPKTSPTEILEYSSDSERADDSENVLFTDAEPSHRCPMGRGPGGRQAAEKLVNLGLRPAETIVHAPPRQTKLPKTPEKSAKTKKLLRQKLIVPNGSCPVILNTYFCQKVVAKEDSKTAREAHGRDTPLPKRSITLAQTFKFKSLTSNSPESQVIGGGLSAEGTGEAEQHVPTRAPLRDSLLDAVESQGAATWSGAGVRVVVQRVYSLPCRCQQAGGEDPPGAGVCLLVQDACGLFGEVHLVGMALKDRALEGKSCRLAGLKVLRKATRGRMAGLFSLIDTMWPPVVPLRAPGRSSACEEETTHLPPPSFCYILSAHPNLGQIDVIDEDPVSKFYQPPVPRFLREILQTDGLCTRCSFYARVIYQGPQVNSLEPRELWLVVTDVTLQMQRGDNSGLPRTMPVCVAPSCVLGPEVQDALSEAASQSFLFRDALLDQGRIVCIGRTVLLLPKPHLGVASDAWEPPGPVRLDALDSVTRVNSICSVQGTVTGVDESTAFSWPACDLCGSARLEQSPGDRGTFFCGDCSHLVTSPLLRRHLQVFLDCPSRPRCTVRVQLLQDSISSLLKFAASEDGVSPVPAQSYEVKSVLGKEVGPLTCFVRSLTTHPTSCVGLEEVELLSEGRASSEDWPRPQDL</sequence>
<dbReference type="GeneID" id="102521046"/>
<dbReference type="RefSeq" id="XP_032325920.1">
    <property type="nucleotide sequence ID" value="XM_032470029.1"/>
</dbReference>
<evidence type="ECO:0000256" key="1">
    <source>
        <dbReference type="SAM" id="MobiDB-lite"/>
    </source>
</evidence>
<feature type="region of interest" description="Disordered" evidence="1">
    <location>
        <begin position="60"/>
        <end position="95"/>
    </location>
</feature>
<dbReference type="CTD" id="23514"/>
<feature type="domain" description="DUF4502" evidence="2">
    <location>
        <begin position="11"/>
        <end position="284"/>
    </location>
</feature>
<name>A0A8B8S823_CAMFR</name>
<dbReference type="InterPro" id="IPR028026">
    <property type="entry name" value="DUF4502"/>
</dbReference>
<protein>
    <submittedName>
        <fullName evidence="5">DNA repair-scaffolding protein isoform X2</fullName>
    </submittedName>
</protein>
<dbReference type="GO" id="GO:0000228">
    <property type="term" value="C:nuclear chromosome"/>
    <property type="evidence" value="ECO:0007669"/>
    <property type="project" value="TreeGrafter"/>
</dbReference>
<dbReference type="InterPro" id="IPR053054">
    <property type="entry name" value="DNA_repair-scaffolding"/>
</dbReference>
<gene>
    <name evidence="5" type="primary">SPIDR</name>
</gene>
<dbReference type="GO" id="GO:0000724">
    <property type="term" value="P:double-strand break repair via homologous recombination"/>
    <property type="evidence" value="ECO:0007669"/>
    <property type="project" value="TreeGrafter"/>
</dbReference>
<accession>A0A8B8S823</accession>
<feature type="compositionally biased region" description="Basic and acidic residues" evidence="1">
    <location>
        <begin position="67"/>
        <end position="81"/>
    </location>
</feature>
<evidence type="ECO:0000313" key="5">
    <source>
        <dbReference type="RefSeq" id="XP_032325920.1"/>
    </source>
</evidence>
<dbReference type="PANTHER" id="PTHR34347">
    <property type="entry name" value="DNA REPAIR-SCAFFOLDING PROTEIN SPIDR"/>
    <property type="match status" value="1"/>
</dbReference>
<dbReference type="InterPro" id="IPR028032">
    <property type="entry name" value="DUF4503"/>
</dbReference>
<evidence type="ECO:0000259" key="2">
    <source>
        <dbReference type="Pfam" id="PF14950"/>
    </source>
</evidence>
<dbReference type="Pfam" id="PF14950">
    <property type="entry name" value="DUF4502"/>
    <property type="match status" value="1"/>
</dbReference>
<dbReference type="Pfam" id="PF14951">
    <property type="entry name" value="DUF4503"/>
    <property type="match status" value="1"/>
</dbReference>
<feature type="domain" description="DUF4503" evidence="3">
    <location>
        <begin position="425"/>
        <end position="811"/>
    </location>
</feature>
<dbReference type="GO" id="GO:0005654">
    <property type="term" value="C:nucleoplasm"/>
    <property type="evidence" value="ECO:0007669"/>
    <property type="project" value="TreeGrafter"/>
</dbReference>
<organism evidence="4 5">
    <name type="scientific">Camelus ferus</name>
    <name type="common">Wild bactrian camel</name>
    <name type="synonym">Camelus bactrianus ferus</name>
    <dbReference type="NCBI Taxonomy" id="419612"/>
    <lineage>
        <taxon>Eukaryota</taxon>
        <taxon>Metazoa</taxon>
        <taxon>Chordata</taxon>
        <taxon>Craniata</taxon>
        <taxon>Vertebrata</taxon>
        <taxon>Euteleostomi</taxon>
        <taxon>Mammalia</taxon>
        <taxon>Eutheria</taxon>
        <taxon>Laurasiatheria</taxon>
        <taxon>Artiodactyla</taxon>
        <taxon>Tylopoda</taxon>
        <taxon>Camelidae</taxon>
        <taxon>Camelus</taxon>
    </lineage>
</organism>
<proteinExistence type="predicted"/>
<evidence type="ECO:0000313" key="4">
    <source>
        <dbReference type="Proteomes" id="UP000694856"/>
    </source>
</evidence>
<dbReference type="AlphaFoldDB" id="A0A8B8S823"/>
<keyword evidence="4" id="KW-1185">Reference proteome</keyword>
<dbReference type="Proteomes" id="UP000694856">
    <property type="component" value="Chromosome 29"/>
</dbReference>
<reference evidence="5" key="1">
    <citation type="submission" date="2025-08" db="UniProtKB">
        <authorList>
            <consortium name="RefSeq"/>
        </authorList>
    </citation>
    <scope>IDENTIFICATION</scope>
    <source>
        <tissue evidence="5">Ear skin</tissue>
    </source>
</reference>
<dbReference type="GO" id="GO:0070202">
    <property type="term" value="P:regulation of establishment of protein localization to chromosome"/>
    <property type="evidence" value="ECO:0007669"/>
    <property type="project" value="TreeGrafter"/>
</dbReference>
<dbReference type="PANTHER" id="PTHR34347:SF1">
    <property type="entry name" value="DNA REPAIR-SCAFFOLDING PROTEIN"/>
    <property type="match status" value="1"/>
</dbReference>